<dbReference type="Pfam" id="PF01841">
    <property type="entry name" value="Transglut_core"/>
    <property type="match status" value="1"/>
</dbReference>
<dbReference type="PANTHER" id="PTHR46333:SF2">
    <property type="entry name" value="CYTOKINESIS PROTEIN 3"/>
    <property type="match status" value="1"/>
</dbReference>
<organism evidence="4 5">
    <name type="scientific">Catonella massiliensis</name>
    <dbReference type="NCBI Taxonomy" id="2799636"/>
    <lineage>
        <taxon>Bacteria</taxon>
        <taxon>Bacillati</taxon>
        <taxon>Bacillota</taxon>
        <taxon>Clostridia</taxon>
        <taxon>Lachnospirales</taxon>
        <taxon>Lachnospiraceae</taxon>
        <taxon>Catonella</taxon>
    </lineage>
</organism>
<dbReference type="Proteomes" id="UP000604730">
    <property type="component" value="Unassembled WGS sequence"/>
</dbReference>
<proteinExistence type="predicted"/>
<reference evidence="4 5" key="1">
    <citation type="submission" date="2021-01" db="EMBL/GenBank/DDBJ databases">
        <title>Isolation and description of Catonella massiliensis sp. nov., a novel Catonella species, isolated from a stable periodontitis subject.</title>
        <authorList>
            <person name="Antezack A."/>
            <person name="Boxberger M."/>
            <person name="La Scola B."/>
            <person name="Monnet-Corti V."/>
        </authorList>
    </citation>
    <scope>NUCLEOTIDE SEQUENCE [LARGE SCALE GENOMIC DNA]</scope>
    <source>
        <strain evidence="4 5">Marseille-Q4567</strain>
    </source>
</reference>
<dbReference type="SUPFAM" id="SSF54001">
    <property type="entry name" value="Cysteine proteinases"/>
    <property type="match status" value="1"/>
</dbReference>
<keyword evidence="2" id="KW-0732">Signal</keyword>
<name>A0ABS1J164_9FIRM</name>
<evidence type="ECO:0000256" key="2">
    <source>
        <dbReference type="SAM" id="SignalP"/>
    </source>
</evidence>
<evidence type="ECO:0000256" key="1">
    <source>
        <dbReference type="SAM" id="MobiDB-lite"/>
    </source>
</evidence>
<feature type="domain" description="Transglutaminase-like" evidence="3">
    <location>
        <begin position="236"/>
        <end position="350"/>
    </location>
</feature>
<keyword evidence="5" id="KW-1185">Reference proteome</keyword>
<comment type="caution">
    <text evidence="4">The sequence shown here is derived from an EMBL/GenBank/DDBJ whole genome shotgun (WGS) entry which is preliminary data.</text>
</comment>
<feature type="region of interest" description="Disordered" evidence="1">
    <location>
        <begin position="402"/>
        <end position="424"/>
    </location>
</feature>
<dbReference type="InterPro" id="IPR052557">
    <property type="entry name" value="CAP/Cytokinesis_protein"/>
</dbReference>
<sequence>MSMKNNLKKVIFSLLFSFALVAVISGNVECVNAGTKAYAKRTYKKKTVVLKSKKAVSKKITKGLAKFDKKITFCFSKKLFKNNMDFWNTLHSNTEYKDLYGRIECSMSWYNLYGYDRIDLFVKYKTTKSKFKKFKSGIIRTEKEFIDRMVKNAKDLKRSFSISVSKKVADIMNVEASRRLFNKLYDEVEFMDMVSKGYTTTSMNYGTYWTLTVKNNYDITKSDVKNLDKFVKAWVAENLSTGMTDAEKVKKIFEYMTMEYAYSYGDKGEDWYYTGDNNRNAKLGKYDVHTSFALVFKQAGVCSGYSRLFYRFAKEARLEVIYIVGKTAIENSAGHAWNMVKVDGNWYHIDVTWGRGKYNNSNDVFIDWNYFLKGDSTMGDEEHIHVWDRDKYPAAAADYVEPDEMEDYDGTDDESDEETTDEIPIPDYIGTDVINF</sequence>
<feature type="compositionally biased region" description="Acidic residues" evidence="1">
    <location>
        <begin position="402"/>
        <end position="421"/>
    </location>
</feature>
<feature type="chain" id="PRO_5046114467" description="Transglutaminase-like domain-containing protein" evidence="2">
    <location>
        <begin position="23"/>
        <end position="436"/>
    </location>
</feature>
<dbReference type="InterPro" id="IPR038765">
    <property type="entry name" value="Papain-like_cys_pep_sf"/>
</dbReference>
<evidence type="ECO:0000313" key="4">
    <source>
        <dbReference type="EMBL" id="MBK5897795.1"/>
    </source>
</evidence>
<accession>A0ABS1J164</accession>
<evidence type="ECO:0000259" key="3">
    <source>
        <dbReference type="Pfam" id="PF01841"/>
    </source>
</evidence>
<dbReference type="Gene3D" id="3.10.620.30">
    <property type="match status" value="1"/>
</dbReference>
<evidence type="ECO:0000313" key="5">
    <source>
        <dbReference type="Proteomes" id="UP000604730"/>
    </source>
</evidence>
<dbReference type="InterPro" id="IPR002931">
    <property type="entry name" value="Transglutaminase-like"/>
</dbReference>
<gene>
    <name evidence="4" type="ORF">JJN12_08395</name>
</gene>
<feature type="signal peptide" evidence="2">
    <location>
        <begin position="1"/>
        <end position="22"/>
    </location>
</feature>
<dbReference type="PANTHER" id="PTHR46333">
    <property type="entry name" value="CYTOKINESIS PROTEIN 3"/>
    <property type="match status" value="1"/>
</dbReference>
<dbReference type="EMBL" id="JAEPRJ010000001">
    <property type="protein sequence ID" value="MBK5897795.1"/>
    <property type="molecule type" value="Genomic_DNA"/>
</dbReference>
<protein>
    <recommendedName>
        <fullName evidence="3">Transglutaminase-like domain-containing protein</fullName>
    </recommendedName>
</protein>
<dbReference type="RefSeq" id="WP_208429258.1">
    <property type="nucleotide sequence ID" value="NZ_JAEPRJ010000001.1"/>
</dbReference>